<proteinExistence type="predicted"/>
<feature type="domain" description="DUF4145" evidence="1">
    <location>
        <begin position="79"/>
        <end position="169"/>
    </location>
</feature>
<protein>
    <submittedName>
        <fullName evidence="2">DUF4145 domain-containing protein</fullName>
    </submittedName>
</protein>
<keyword evidence="3" id="KW-1185">Reference proteome</keyword>
<organism evidence="2 3">
    <name type="scientific">Pseudoduganella aquatica</name>
    <dbReference type="NCBI Taxonomy" id="2660641"/>
    <lineage>
        <taxon>Bacteria</taxon>
        <taxon>Pseudomonadati</taxon>
        <taxon>Pseudomonadota</taxon>
        <taxon>Betaproteobacteria</taxon>
        <taxon>Burkholderiales</taxon>
        <taxon>Oxalobacteraceae</taxon>
        <taxon>Telluria group</taxon>
        <taxon>Pseudoduganella</taxon>
    </lineage>
</organism>
<evidence type="ECO:0000313" key="2">
    <source>
        <dbReference type="EMBL" id="MYN10291.1"/>
    </source>
</evidence>
<evidence type="ECO:0000259" key="1">
    <source>
        <dbReference type="Pfam" id="PF13643"/>
    </source>
</evidence>
<reference evidence="2 3" key="1">
    <citation type="submission" date="2019-12" db="EMBL/GenBank/DDBJ databases">
        <title>Novel species isolated from a subtropical stream in China.</title>
        <authorList>
            <person name="Lu H."/>
        </authorList>
    </citation>
    <scope>NUCLEOTIDE SEQUENCE [LARGE SCALE GENOMIC DNA]</scope>
    <source>
        <strain evidence="2 3">FT127W</strain>
    </source>
</reference>
<name>A0A7X4HFJ6_9BURK</name>
<comment type="caution">
    <text evidence="2">The sequence shown here is derived from an EMBL/GenBank/DDBJ whole genome shotgun (WGS) entry which is preliminary data.</text>
</comment>
<gene>
    <name evidence="2" type="ORF">GTP77_23485</name>
</gene>
<dbReference type="EMBL" id="WWCU01000035">
    <property type="protein sequence ID" value="MYN10291.1"/>
    <property type="molecule type" value="Genomic_DNA"/>
</dbReference>
<accession>A0A7X4HFJ6</accession>
<dbReference type="Pfam" id="PF13643">
    <property type="entry name" value="DUF4145"/>
    <property type="match status" value="1"/>
</dbReference>
<sequence>MVHPGGVREPVFHERATVLVCRHCEQGIAVLEEQLTGGHTKGSGERLVGEVSWRGFHWWPLAGSSAHQAVPSEIASALNEAVLCLSANCPRAAAVMARRTLEAIATDKGGGKSKDPLAKQLANMAASGLLQPALADWAKEVRAVGNSGAHFDPIDTVSNADASQLIEFLQALIDYLYVLPYDLAQRRAARP</sequence>
<dbReference type="AlphaFoldDB" id="A0A7X4HFJ6"/>
<dbReference type="Proteomes" id="UP000450676">
    <property type="component" value="Unassembled WGS sequence"/>
</dbReference>
<evidence type="ECO:0000313" key="3">
    <source>
        <dbReference type="Proteomes" id="UP000450676"/>
    </source>
</evidence>
<dbReference type="InterPro" id="IPR025285">
    <property type="entry name" value="DUF4145"/>
</dbReference>